<accession>A0AAD7B4L2</accession>
<evidence type="ECO:0000313" key="2">
    <source>
        <dbReference type="Proteomes" id="UP001221142"/>
    </source>
</evidence>
<comment type="caution">
    <text evidence="1">The sequence shown here is derived from an EMBL/GenBank/DDBJ whole genome shotgun (WGS) entry which is preliminary data.</text>
</comment>
<dbReference type="AlphaFoldDB" id="A0AAD7B4L2"/>
<sequence length="439" mass="47859">MRVIHNADIVAYWERQSAPPAIERGAAVELEAADSSGMANTSAQLPMVEDKVMPVSQPTPLAGVEVEDAEAEIARLSSLFTGLVVVDDGAPSHQQIHSKLFSSREDFQSDAPVVPTAFTPVSAAQVLQSCQAVAGSLPLQPAALQVRENDGALLRSMLQRIRDAQTELNLQRALQAGPQAALLLRGALEDATSIVIEAGRLLSSINPPSNRKRKSARRKSRLDEDPSFEELLRSLREEATVLDKSIDVVGRLLPPPSDEVFHDAEHHFENPIAKYSIVAQLSILLAVICHIVIGISILDTDFIVAFVNMIIKATMSACSPGDQTQASATQEQVLKQLPTSLDAALRRFKIDPATTIYATCPSCHHTHSPTENRLTGETSYPEFCQGYVYPERGPRVACGTRLLELRQEKLRPIKPFVFPSFIDYIAAMLSDADVERIGS</sequence>
<dbReference type="EMBL" id="JARKIF010000035">
    <property type="protein sequence ID" value="KAJ7610391.1"/>
    <property type="molecule type" value="Genomic_DNA"/>
</dbReference>
<gene>
    <name evidence="1" type="ORF">FB45DRAFT_875751</name>
</gene>
<keyword evidence="2" id="KW-1185">Reference proteome</keyword>
<proteinExistence type="predicted"/>
<reference evidence="1" key="1">
    <citation type="submission" date="2023-03" db="EMBL/GenBank/DDBJ databases">
        <title>Massive genome expansion in bonnet fungi (Mycena s.s.) driven by repeated elements and novel gene families across ecological guilds.</title>
        <authorList>
            <consortium name="Lawrence Berkeley National Laboratory"/>
            <person name="Harder C.B."/>
            <person name="Miyauchi S."/>
            <person name="Viragh M."/>
            <person name="Kuo A."/>
            <person name="Thoen E."/>
            <person name="Andreopoulos B."/>
            <person name="Lu D."/>
            <person name="Skrede I."/>
            <person name="Drula E."/>
            <person name="Henrissat B."/>
            <person name="Morin E."/>
            <person name="Kohler A."/>
            <person name="Barry K."/>
            <person name="LaButti K."/>
            <person name="Morin E."/>
            <person name="Salamov A."/>
            <person name="Lipzen A."/>
            <person name="Mereny Z."/>
            <person name="Hegedus B."/>
            <person name="Baldrian P."/>
            <person name="Stursova M."/>
            <person name="Weitz H."/>
            <person name="Taylor A."/>
            <person name="Grigoriev I.V."/>
            <person name="Nagy L.G."/>
            <person name="Martin F."/>
            <person name="Kauserud H."/>
        </authorList>
    </citation>
    <scope>NUCLEOTIDE SEQUENCE</scope>
    <source>
        <strain evidence="1">9284</strain>
    </source>
</reference>
<evidence type="ECO:0000313" key="1">
    <source>
        <dbReference type="EMBL" id="KAJ7610391.1"/>
    </source>
</evidence>
<name>A0AAD7B4L2_9AGAR</name>
<organism evidence="1 2">
    <name type="scientific">Roridomyces roridus</name>
    <dbReference type="NCBI Taxonomy" id="1738132"/>
    <lineage>
        <taxon>Eukaryota</taxon>
        <taxon>Fungi</taxon>
        <taxon>Dikarya</taxon>
        <taxon>Basidiomycota</taxon>
        <taxon>Agaricomycotina</taxon>
        <taxon>Agaricomycetes</taxon>
        <taxon>Agaricomycetidae</taxon>
        <taxon>Agaricales</taxon>
        <taxon>Marasmiineae</taxon>
        <taxon>Mycenaceae</taxon>
        <taxon>Roridomyces</taxon>
    </lineage>
</organism>
<dbReference type="Proteomes" id="UP001221142">
    <property type="component" value="Unassembled WGS sequence"/>
</dbReference>
<protein>
    <submittedName>
        <fullName evidence="1">Uncharacterized protein</fullName>
    </submittedName>
</protein>